<dbReference type="Proteomes" id="UP001415857">
    <property type="component" value="Unassembled WGS sequence"/>
</dbReference>
<evidence type="ECO:0000313" key="3">
    <source>
        <dbReference type="Proteomes" id="UP001415857"/>
    </source>
</evidence>
<evidence type="ECO:0000256" key="1">
    <source>
        <dbReference type="SAM" id="Phobius"/>
    </source>
</evidence>
<gene>
    <name evidence="2" type="ORF">L1049_014126</name>
</gene>
<protein>
    <submittedName>
        <fullName evidence="2">Uncharacterized protein</fullName>
    </submittedName>
</protein>
<evidence type="ECO:0000313" key="2">
    <source>
        <dbReference type="EMBL" id="KAK9280436.1"/>
    </source>
</evidence>
<accession>A0AAP0WXD8</accession>
<dbReference type="EMBL" id="JBBPBK010000008">
    <property type="protein sequence ID" value="KAK9280436.1"/>
    <property type="molecule type" value="Genomic_DNA"/>
</dbReference>
<keyword evidence="1" id="KW-0812">Transmembrane</keyword>
<reference evidence="2 3" key="1">
    <citation type="journal article" date="2024" name="Plant J.">
        <title>Genome sequences and population genomics reveal climatic adaptation and genomic divergence between two closely related sweetgum species.</title>
        <authorList>
            <person name="Xu W.Q."/>
            <person name="Ren C.Q."/>
            <person name="Zhang X.Y."/>
            <person name="Comes H.P."/>
            <person name="Liu X.H."/>
            <person name="Li Y.G."/>
            <person name="Kettle C.J."/>
            <person name="Jalonen R."/>
            <person name="Gaisberger H."/>
            <person name="Ma Y.Z."/>
            <person name="Qiu Y.X."/>
        </authorList>
    </citation>
    <scope>NUCLEOTIDE SEQUENCE [LARGE SCALE GENOMIC DNA]</scope>
    <source>
        <strain evidence="2">Hangzhou</strain>
    </source>
</reference>
<keyword evidence="1" id="KW-1133">Transmembrane helix</keyword>
<keyword evidence="1" id="KW-0472">Membrane</keyword>
<organism evidence="2 3">
    <name type="scientific">Liquidambar formosana</name>
    <name type="common">Formosan gum</name>
    <dbReference type="NCBI Taxonomy" id="63359"/>
    <lineage>
        <taxon>Eukaryota</taxon>
        <taxon>Viridiplantae</taxon>
        <taxon>Streptophyta</taxon>
        <taxon>Embryophyta</taxon>
        <taxon>Tracheophyta</taxon>
        <taxon>Spermatophyta</taxon>
        <taxon>Magnoliopsida</taxon>
        <taxon>eudicotyledons</taxon>
        <taxon>Gunneridae</taxon>
        <taxon>Pentapetalae</taxon>
        <taxon>Saxifragales</taxon>
        <taxon>Altingiaceae</taxon>
        <taxon>Liquidambar</taxon>
    </lineage>
</organism>
<dbReference type="AlphaFoldDB" id="A0AAP0WXD8"/>
<keyword evidence="3" id="KW-1185">Reference proteome</keyword>
<name>A0AAP0WXD8_LIQFO</name>
<proteinExistence type="predicted"/>
<feature type="transmembrane region" description="Helical" evidence="1">
    <location>
        <begin position="29"/>
        <end position="47"/>
    </location>
</feature>
<sequence>MICHLWLDHLVRQDFGHKNLFPLRHREKFMGLLNGHLYTVLIMSVYVSSSVLQVNSQAVGFQKTTFVKNVKQTCCFIRKCIIAALASEASDGPIISDHLILAYHLLERLLVEQYLHQHISNLAASMHSTIIQRLKSSSHIAGCYFFFLFLLLIIF</sequence>
<comment type="caution">
    <text evidence="2">The sequence shown here is derived from an EMBL/GenBank/DDBJ whole genome shotgun (WGS) entry which is preliminary data.</text>
</comment>
<feature type="transmembrane region" description="Helical" evidence="1">
    <location>
        <begin position="136"/>
        <end position="154"/>
    </location>
</feature>